<sequence length="243" mass="26495">MAQVQGPAQPSQVSGPQPSQQAGQPQQYNPPPQPDAKIQALIEADFKRVDLKLGPPNNAQALCASHGLEKCSDCGVDFTGTNALARVFVQNPNLVVPPPPQVVQPQRSQAVNKTKEDGNVLYRAGKLKEAVAMYTMAVNVAAGRLPWEPNQLMRDELSTVLSNRSAAFNSLGDHVSALVDAELVIQLKRTWSKGHFRKAKALVDLDRLEEARDAVKIGLAHDPNNTELKNFLEELDARIAKKK</sequence>
<dbReference type="AlphaFoldDB" id="A0A286UJH4"/>
<dbReference type="PANTHER" id="PTHR22904">
    <property type="entry name" value="TPR REPEAT CONTAINING PROTEIN"/>
    <property type="match status" value="1"/>
</dbReference>
<dbReference type="SMART" id="SM00028">
    <property type="entry name" value="TPR"/>
    <property type="match status" value="3"/>
</dbReference>
<evidence type="ECO:0000256" key="2">
    <source>
        <dbReference type="ARBA" id="ARBA00022803"/>
    </source>
</evidence>
<dbReference type="InterPro" id="IPR019734">
    <property type="entry name" value="TPR_rpt"/>
</dbReference>
<dbReference type="PANTHER" id="PTHR22904:SF523">
    <property type="entry name" value="STRESS-INDUCED-PHOSPHOPROTEIN 1"/>
    <property type="match status" value="1"/>
</dbReference>
<dbReference type="InterPro" id="IPR011990">
    <property type="entry name" value="TPR-like_helical_dom_sf"/>
</dbReference>
<feature type="region of interest" description="Disordered" evidence="3">
    <location>
        <begin position="1"/>
        <end position="35"/>
    </location>
</feature>
<keyword evidence="2" id="KW-0802">TPR repeat</keyword>
<dbReference type="InParanoid" id="A0A286UJH4"/>
<evidence type="ECO:0000256" key="3">
    <source>
        <dbReference type="SAM" id="MobiDB-lite"/>
    </source>
</evidence>
<dbReference type="OrthoDB" id="433738at2759"/>
<proteinExistence type="predicted"/>
<keyword evidence="1" id="KW-0677">Repeat</keyword>
<protein>
    <submittedName>
        <fullName evidence="4">Translocation sec72</fullName>
    </submittedName>
</protein>
<keyword evidence="5" id="KW-1185">Reference proteome</keyword>
<evidence type="ECO:0000313" key="5">
    <source>
        <dbReference type="Proteomes" id="UP000217199"/>
    </source>
</evidence>
<dbReference type="Proteomes" id="UP000217199">
    <property type="component" value="Unassembled WGS sequence"/>
</dbReference>
<feature type="compositionally biased region" description="Low complexity" evidence="3">
    <location>
        <begin position="1"/>
        <end position="27"/>
    </location>
</feature>
<gene>
    <name evidence="4" type="ORF">PNOK_0455900</name>
</gene>
<dbReference type="FunCoup" id="A0A286UJH4">
    <property type="interactions" value="157"/>
</dbReference>
<name>A0A286UJH4_9AGAM</name>
<evidence type="ECO:0000313" key="4">
    <source>
        <dbReference type="EMBL" id="PAV19625.1"/>
    </source>
</evidence>
<dbReference type="GO" id="GO:0051879">
    <property type="term" value="F:Hsp90 protein binding"/>
    <property type="evidence" value="ECO:0007669"/>
    <property type="project" value="TreeGrafter"/>
</dbReference>
<dbReference type="EMBL" id="NBII01000004">
    <property type="protein sequence ID" value="PAV19625.1"/>
    <property type="molecule type" value="Genomic_DNA"/>
</dbReference>
<accession>A0A286UJH4</accession>
<dbReference type="Gene3D" id="1.25.40.10">
    <property type="entry name" value="Tetratricopeptide repeat domain"/>
    <property type="match status" value="1"/>
</dbReference>
<organism evidence="4 5">
    <name type="scientific">Pyrrhoderma noxium</name>
    <dbReference type="NCBI Taxonomy" id="2282107"/>
    <lineage>
        <taxon>Eukaryota</taxon>
        <taxon>Fungi</taxon>
        <taxon>Dikarya</taxon>
        <taxon>Basidiomycota</taxon>
        <taxon>Agaricomycotina</taxon>
        <taxon>Agaricomycetes</taxon>
        <taxon>Hymenochaetales</taxon>
        <taxon>Hymenochaetaceae</taxon>
        <taxon>Pyrrhoderma</taxon>
    </lineage>
</organism>
<reference evidence="4 5" key="1">
    <citation type="journal article" date="2017" name="Mol. Ecol.">
        <title>Comparative and population genomic landscape of Phellinus noxius: A hypervariable fungus causing root rot in trees.</title>
        <authorList>
            <person name="Chung C.L."/>
            <person name="Lee T.J."/>
            <person name="Akiba M."/>
            <person name="Lee H.H."/>
            <person name="Kuo T.H."/>
            <person name="Liu D."/>
            <person name="Ke H.M."/>
            <person name="Yokoi T."/>
            <person name="Roa M.B."/>
            <person name="Lu M.J."/>
            <person name="Chang Y.Y."/>
            <person name="Ann P.J."/>
            <person name="Tsai J.N."/>
            <person name="Chen C.Y."/>
            <person name="Tzean S.S."/>
            <person name="Ota Y."/>
            <person name="Hattori T."/>
            <person name="Sahashi N."/>
            <person name="Liou R.F."/>
            <person name="Kikuchi T."/>
            <person name="Tsai I.J."/>
        </authorList>
    </citation>
    <scope>NUCLEOTIDE SEQUENCE [LARGE SCALE GENOMIC DNA]</scope>
    <source>
        <strain evidence="4 5">FFPRI411160</strain>
    </source>
</reference>
<comment type="caution">
    <text evidence="4">The sequence shown here is derived from an EMBL/GenBank/DDBJ whole genome shotgun (WGS) entry which is preliminary data.</text>
</comment>
<dbReference type="SUPFAM" id="SSF48452">
    <property type="entry name" value="TPR-like"/>
    <property type="match status" value="1"/>
</dbReference>
<evidence type="ECO:0000256" key="1">
    <source>
        <dbReference type="ARBA" id="ARBA00022737"/>
    </source>
</evidence>
<dbReference type="STRING" id="2282107.A0A286UJH4"/>